<sequence>MNQAARAFIQPAFKTRQELEAMITEMDRKLDVLYQNANALSRPIIWANLTNAVLKLLAPEDQEYAYERLYSLFKSHQQRSGNATPTVSADRSAERSPQ</sequence>
<accession>A0A1T5LMU5</accession>
<evidence type="ECO:0000256" key="1">
    <source>
        <dbReference type="SAM" id="MobiDB-lite"/>
    </source>
</evidence>
<dbReference type="AlphaFoldDB" id="A0A1T5LMU5"/>
<keyword evidence="3" id="KW-1185">Reference proteome</keyword>
<name>A0A1T5LMU5_9GAMM</name>
<proteinExistence type="predicted"/>
<dbReference type="STRING" id="428993.SAMN06296058_2766"/>
<evidence type="ECO:0000313" key="3">
    <source>
        <dbReference type="Proteomes" id="UP000190341"/>
    </source>
</evidence>
<organism evidence="2 3">
    <name type="scientific">Pseudoxanthomonas indica</name>
    <dbReference type="NCBI Taxonomy" id="428993"/>
    <lineage>
        <taxon>Bacteria</taxon>
        <taxon>Pseudomonadati</taxon>
        <taxon>Pseudomonadota</taxon>
        <taxon>Gammaproteobacteria</taxon>
        <taxon>Lysobacterales</taxon>
        <taxon>Lysobacteraceae</taxon>
        <taxon>Pseudoxanthomonas</taxon>
    </lineage>
</organism>
<evidence type="ECO:0000313" key="2">
    <source>
        <dbReference type="EMBL" id="SKC77244.1"/>
    </source>
</evidence>
<feature type="region of interest" description="Disordered" evidence="1">
    <location>
        <begin position="76"/>
        <end position="98"/>
    </location>
</feature>
<feature type="compositionally biased region" description="Polar residues" evidence="1">
    <location>
        <begin position="76"/>
        <end position="89"/>
    </location>
</feature>
<dbReference type="EMBL" id="FUZV01000002">
    <property type="protein sequence ID" value="SKC77244.1"/>
    <property type="molecule type" value="Genomic_DNA"/>
</dbReference>
<reference evidence="2 3" key="1">
    <citation type="submission" date="2017-02" db="EMBL/GenBank/DDBJ databases">
        <authorList>
            <person name="Peterson S.W."/>
        </authorList>
    </citation>
    <scope>NUCLEOTIDE SEQUENCE [LARGE SCALE GENOMIC DNA]</scope>
    <source>
        <strain evidence="2 3">P15</strain>
    </source>
</reference>
<dbReference type="Proteomes" id="UP000190341">
    <property type="component" value="Unassembled WGS sequence"/>
</dbReference>
<dbReference type="RefSeq" id="WP_079725087.1">
    <property type="nucleotide sequence ID" value="NZ_BMCL01000001.1"/>
</dbReference>
<protein>
    <submittedName>
        <fullName evidence="2">Uncharacterized protein</fullName>
    </submittedName>
</protein>
<gene>
    <name evidence="2" type="ORF">SAMN06296058_2766</name>
</gene>